<keyword evidence="3" id="KW-1185">Reference proteome</keyword>
<dbReference type="Pfam" id="PF02698">
    <property type="entry name" value="DUF218"/>
    <property type="match status" value="1"/>
</dbReference>
<organism evidence="2 3">
    <name type="scientific">Sphingomonas arantia</name>
    <dbReference type="NCBI Taxonomy" id="1460676"/>
    <lineage>
        <taxon>Bacteria</taxon>
        <taxon>Pseudomonadati</taxon>
        <taxon>Pseudomonadota</taxon>
        <taxon>Alphaproteobacteria</taxon>
        <taxon>Sphingomonadales</taxon>
        <taxon>Sphingomonadaceae</taxon>
        <taxon>Sphingomonas</taxon>
    </lineage>
</organism>
<comment type="caution">
    <text evidence="2">The sequence shown here is derived from an EMBL/GenBank/DDBJ whole genome shotgun (WGS) entry which is preliminary data.</text>
</comment>
<reference evidence="3" key="1">
    <citation type="journal article" date="2019" name="Int. J. Syst. Evol. Microbiol.">
        <title>The Global Catalogue of Microorganisms (GCM) 10K type strain sequencing project: providing services to taxonomists for standard genome sequencing and annotation.</title>
        <authorList>
            <consortium name="The Broad Institute Genomics Platform"/>
            <consortium name="The Broad Institute Genome Sequencing Center for Infectious Disease"/>
            <person name="Wu L."/>
            <person name="Ma J."/>
        </authorList>
    </citation>
    <scope>NUCLEOTIDE SEQUENCE [LARGE SCALE GENOMIC DNA]</scope>
    <source>
        <strain evidence="3">CGMCC 1.12702</strain>
    </source>
</reference>
<feature type="domain" description="DUF218" evidence="1">
    <location>
        <begin position="34"/>
        <end position="146"/>
    </location>
</feature>
<evidence type="ECO:0000259" key="1">
    <source>
        <dbReference type="Pfam" id="PF02698"/>
    </source>
</evidence>
<dbReference type="Proteomes" id="UP001597400">
    <property type="component" value="Unassembled WGS sequence"/>
</dbReference>
<proteinExistence type="predicted"/>
<gene>
    <name evidence="2" type="ORF">ACFSGX_01175</name>
</gene>
<protein>
    <submittedName>
        <fullName evidence="2">YdcF family protein</fullName>
    </submittedName>
</protein>
<sequence length="176" mass="19587">MIVRLGSLVLVIWALGFVWFTVALPGPGPDQRTDGIVVVTGGPGRIQRGVALMEAKQARRMLISGVDRRVRPRDLVAEYGVPRRLIACCIDLGDESVDTRSNADETAAWVARHKYRSVRLVTTDWHMARARFELRRVLGDGVAVVPDGVRSEPSFVVLMTEYTKYLLRRVAAPLGY</sequence>
<dbReference type="EMBL" id="JBHUGS010000001">
    <property type="protein sequence ID" value="MFD1949375.1"/>
    <property type="molecule type" value="Genomic_DNA"/>
</dbReference>
<evidence type="ECO:0000313" key="2">
    <source>
        <dbReference type="EMBL" id="MFD1949375.1"/>
    </source>
</evidence>
<accession>A0ABW4TU07</accession>
<dbReference type="CDD" id="cd06259">
    <property type="entry name" value="YdcF-like"/>
    <property type="match status" value="1"/>
</dbReference>
<dbReference type="InterPro" id="IPR003848">
    <property type="entry name" value="DUF218"/>
</dbReference>
<dbReference type="RefSeq" id="WP_380926850.1">
    <property type="nucleotide sequence ID" value="NZ_JBHUGS010000001.1"/>
</dbReference>
<name>A0ABW4TU07_9SPHN</name>
<evidence type="ECO:0000313" key="3">
    <source>
        <dbReference type="Proteomes" id="UP001597400"/>
    </source>
</evidence>